<keyword evidence="2" id="KW-0645">Protease</keyword>
<proteinExistence type="predicted"/>
<keyword evidence="3 4" id="KW-0472">Membrane</keyword>
<organism evidence="7 8">
    <name type="scientific">Pseudobacteriovorax antillogorgiicola</name>
    <dbReference type="NCBI Taxonomy" id="1513793"/>
    <lineage>
        <taxon>Bacteria</taxon>
        <taxon>Pseudomonadati</taxon>
        <taxon>Bdellovibrionota</taxon>
        <taxon>Oligoflexia</taxon>
        <taxon>Oligoflexales</taxon>
        <taxon>Pseudobacteriovoracaceae</taxon>
        <taxon>Pseudobacteriovorax</taxon>
    </lineage>
</organism>
<dbReference type="OrthoDB" id="5287960at2"/>
<dbReference type="InterPro" id="IPR001460">
    <property type="entry name" value="PCN-bd_Tpept"/>
</dbReference>
<sequence length="598" mass="66767">MKAKSQTQEIEHFTHQRLPNESSLQFKKSRLRLVSFAFFMTFLALLVRAGLILITPPSADVLSQLAQRQYHRSIDLSPYRGTIFDRRGEPLAISIRKPSLFINPRVFDPSPTETKALGKILDIPPNRIRKAGQKRSYFSWIKRKIDSKLADQAMALNIDGLHSVLEPSRYYPSGLASQLIGYVGTDNKGLLGLELRFDETLRGNSETNLLTRDARGKIIRGESDAAEPQKPGQKIYLTLDRVVQEISEKALERGIKNAEAKSGFAIVSDPHTGHILAIANYPKFNPNDSSTIDQFNTRNHGLMDLYEPGSVVKPFVVARALALGKTSMAEAFETHKGLFREGSLRIRDSHPSEELSTAEIIIESSNIGTYKIAKKMGPQALYQVYEDFGLGEAAFKTEAANQAAGRMMPWQKWREVRFANISFGQGLMMTGLEIVQAYGAIANGGQLMKPILVERIEDHKGQVLRSQNPTVIRRVLPHRVAKVMSKTLAEVVEVGTGSNAKSSDYHVAGKTGTSEKVDPETRRYAKHLRIASFAGFSPVKDPHLVIYVVIDEPRKKPYYGGVWAAPVFKEINEKSLRYLNVAPSKRHQATQPLKKAIH</sequence>
<evidence type="ECO:0000313" key="8">
    <source>
        <dbReference type="Proteomes" id="UP000192907"/>
    </source>
</evidence>
<dbReference type="STRING" id="1513793.SAMN06296036_101413"/>
<evidence type="ECO:0000256" key="3">
    <source>
        <dbReference type="ARBA" id="ARBA00023136"/>
    </source>
</evidence>
<keyword evidence="4" id="KW-1133">Transmembrane helix</keyword>
<dbReference type="InterPro" id="IPR005311">
    <property type="entry name" value="PBP_dimer"/>
</dbReference>
<accession>A0A1Y6B465</accession>
<dbReference type="Gene3D" id="3.90.1310.10">
    <property type="entry name" value="Penicillin-binding protein 2a (Domain 2)"/>
    <property type="match status" value="1"/>
</dbReference>
<dbReference type="PANTHER" id="PTHR30627:SF1">
    <property type="entry name" value="PEPTIDOGLYCAN D,D-TRANSPEPTIDASE FTSI"/>
    <property type="match status" value="1"/>
</dbReference>
<keyword evidence="2" id="KW-0121">Carboxypeptidase</keyword>
<keyword evidence="4" id="KW-0812">Transmembrane</keyword>
<evidence type="ECO:0000256" key="2">
    <source>
        <dbReference type="ARBA" id="ARBA00022645"/>
    </source>
</evidence>
<dbReference type="GO" id="GO:0071555">
    <property type="term" value="P:cell wall organization"/>
    <property type="evidence" value="ECO:0007669"/>
    <property type="project" value="TreeGrafter"/>
</dbReference>
<dbReference type="InterPro" id="IPR012338">
    <property type="entry name" value="Beta-lactam/transpept-like"/>
</dbReference>
<name>A0A1Y6B465_9BACT</name>
<gene>
    <name evidence="7" type="ORF">SAMN06296036_101413</name>
</gene>
<dbReference type="GO" id="GO:0005886">
    <property type="term" value="C:plasma membrane"/>
    <property type="evidence" value="ECO:0007669"/>
    <property type="project" value="TreeGrafter"/>
</dbReference>
<dbReference type="Pfam" id="PF00905">
    <property type="entry name" value="Transpeptidase"/>
    <property type="match status" value="1"/>
</dbReference>
<dbReference type="AlphaFoldDB" id="A0A1Y6B465"/>
<dbReference type="Gene3D" id="3.30.450.330">
    <property type="match status" value="1"/>
</dbReference>
<dbReference type="Gene3D" id="3.40.710.10">
    <property type="entry name" value="DD-peptidase/beta-lactamase superfamily"/>
    <property type="match status" value="1"/>
</dbReference>
<evidence type="ECO:0000256" key="4">
    <source>
        <dbReference type="SAM" id="Phobius"/>
    </source>
</evidence>
<dbReference type="InterPro" id="IPR036138">
    <property type="entry name" value="PBP_dimer_sf"/>
</dbReference>
<feature type="domain" description="Penicillin-binding protein dimerisation" evidence="6">
    <location>
        <begin position="77"/>
        <end position="221"/>
    </location>
</feature>
<dbReference type="PANTHER" id="PTHR30627">
    <property type="entry name" value="PEPTIDOGLYCAN D,D-TRANSPEPTIDASE"/>
    <property type="match status" value="1"/>
</dbReference>
<feature type="transmembrane region" description="Helical" evidence="4">
    <location>
        <begin position="33"/>
        <end position="54"/>
    </location>
</feature>
<evidence type="ECO:0000259" key="5">
    <source>
        <dbReference type="Pfam" id="PF00905"/>
    </source>
</evidence>
<dbReference type="SUPFAM" id="SSF56519">
    <property type="entry name" value="Penicillin binding protein dimerisation domain"/>
    <property type="match status" value="1"/>
</dbReference>
<feature type="domain" description="Penicillin-binding protein transpeptidase" evidence="5">
    <location>
        <begin position="263"/>
        <end position="572"/>
    </location>
</feature>
<evidence type="ECO:0000256" key="1">
    <source>
        <dbReference type="ARBA" id="ARBA00004370"/>
    </source>
</evidence>
<reference evidence="8" key="1">
    <citation type="submission" date="2017-04" db="EMBL/GenBank/DDBJ databases">
        <authorList>
            <person name="Varghese N."/>
            <person name="Submissions S."/>
        </authorList>
    </citation>
    <scope>NUCLEOTIDE SEQUENCE [LARGE SCALE GENOMIC DNA]</scope>
    <source>
        <strain evidence="8">RKEM611</strain>
    </source>
</reference>
<dbReference type="InterPro" id="IPR050515">
    <property type="entry name" value="Beta-lactam/transpept"/>
</dbReference>
<dbReference type="SUPFAM" id="SSF56601">
    <property type="entry name" value="beta-lactamase/transpeptidase-like"/>
    <property type="match status" value="1"/>
</dbReference>
<keyword evidence="8" id="KW-1185">Reference proteome</keyword>
<keyword evidence="2" id="KW-0378">Hydrolase</keyword>
<dbReference type="Pfam" id="PF03717">
    <property type="entry name" value="PBP_dimer"/>
    <property type="match status" value="1"/>
</dbReference>
<comment type="subcellular location">
    <subcellularLocation>
        <location evidence="1">Membrane</location>
    </subcellularLocation>
</comment>
<evidence type="ECO:0000259" key="6">
    <source>
        <dbReference type="Pfam" id="PF03717"/>
    </source>
</evidence>
<dbReference type="GO" id="GO:0004180">
    <property type="term" value="F:carboxypeptidase activity"/>
    <property type="evidence" value="ECO:0007669"/>
    <property type="project" value="UniProtKB-KW"/>
</dbReference>
<dbReference type="RefSeq" id="WP_132314472.1">
    <property type="nucleotide sequence ID" value="NZ_SLZT01000001.1"/>
</dbReference>
<dbReference type="EMBL" id="FWZT01000001">
    <property type="protein sequence ID" value="SME90982.1"/>
    <property type="molecule type" value="Genomic_DNA"/>
</dbReference>
<protein>
    <submittedName>
        <fullName evidence="7">Peptidoglycan synthetase FtsI</fullName>
    </submittedName>
</protein>
<evidence type="ECO:0000313" key="7">
    <source>
        <dbReference type="EMBL" id="SME90982.1"/>
    </source>
</evidence>
<dbReference type="GO" id="GO:0008658">
    <property type="term" value="F:penicillin binding"/>
    <property type="evidence" value="ECO:0007669"/>
    <property type="project" value="InterPro"/>
</dbReference>
<dbReference type="Proteomes" id="UP000192907">
    <property type="component" value="Unassembled WGS sequence"/>
</dbReference>